<name>A0A8J3ICP8_9CHLR</name>
<organism evidence="3 4">
    <name type="scientific">Ktedonospora formicarum</name>
    <dbReference type="NCBI Taxonomy" id="2778364"/>
    <lineage>
        <taxon>Bacteria</taxon>
        <taxon>Bacillati</taxon>
        <taxon>Chloroflexota</taxon>
        <taxon>Ktedonobacteria</taxon>
        <taxon>Ktedonobacterales</taxon>
        <taxon>Ktedonobacteraceae</taxon>
        <taxon>Ktedonospora</taxon>
    </lineage>
</organism>
<comment type="caution">
    <text evidence="3">The sequence shown here is derived from an EMBL/GenBank/DDBJ whole genome shotgun (WGS) entry which is preliminary data.</text>
</comment>
<accession>A0A8J3ICP8</accession>
<dbReference type="InterPro" id="IPR013538">
    <property type="entry name" value="ASHA1/2-like_C"/>
</dbReference>
<gene>
    <name evidence="3" type="ORF">KSX_78620</name>
</gene>
<keyword evidence="4" id="KW-1185">Reference proteome</keyword>
<evidence type="ECO:0000313" key="3">
    <source>
        <dbReference type="EMBL" id="GHO49699.1"/>
    </source>
</evidence>
<dbReference type="SUPFAM" id="SSF55961">
    <property type="entry name" value="Bet v1-like"/>
    <property type="match status" value="1"/>
</dbReference>
<dbReference type="RefSeq" id="WP_220198811.1">
    <property type="nucleotide sequence ID" value="NZ_BNJF01000006.1"/>
</dbReference>
<comment type="similarity">
    <text evidence="1">Belongs to the AHA1 family.</text>
</comment>
<dbReference type="Gene3D" id="3.30.530.20">
    <property type="match status" value="1"/>
</dbReference>
<reference evidence="3" key="1">
    <citation type="submission" date="2020-10" db="EMBL/GenBank/DDBJ databases">
        <title>Taxonomic study of unclassified bacteria belonging to the class Ktedonobacteria.</title>
        <authorList>
            <person name="Yabe S."/>
            <person name="Wang C.M."/>
            <person name="Zheng Y."/>
            <person name="Sakai Y."/>
            <person name="Cavaletti L."/>
            <person name="Monciardini P."/>
            <person name="Donadio S."/>
        </authorList>
    </citation>
    <scope>NUCLEOTIDE SEQUENCE</scope>
    <source>
        <strain evidence="3">SOSP1-1</strain>
    </source>
</reference>
<feature type="domain" description="Activator of Hsp90 ATPase homologue 1/2-like C-terminal" evidence="2">
    <location>
        <begin position="20"/>
        <end position="69"/>
    </location>
</feature>
<dbReference type="Pfam" id="PF08327">
    <property type="entry name" value="AHSA1"/>
    <property type="match status" value="1"/>
</dbReference>
<sequence length="70" mass="8530">MTQQLPSDLTPLIIETHMPDTNPENVFHYWTQPALLQKWWPQEAEIEPRHGGRYHLRWPTMNWHLRGHYT</sequence>
<dbReference type="InterPro" id="IPR023393">
    <property type="entry name" value="START-like_dom_sf"/>
</dbReference>
<evidence type="ECO:0000256" key="1">
    <source>
        <dbReference type="ARBA" id="ARBA00006817"/>
    </source>
</evidence>
<dbReference type="Proteomes" id="UP000612362">
    <property type="component" value="Unassembled WGS sequence"/>
</dbReference>
<dbReference type="EMBL" id="BNJF01000006">
    <property type="protein sequence ID" value="GHO49699.1"/>
    <property type="molecule type" value="Genomic_DNA"/>
</dbReference>
<proteinExistence type="inferred from homology"/>
<protein>
    <recommendedName>
        <fullName evidence="2">Activator of Hsp90 ATPase homologue 1/2-like C-terminal domain-containing protein</fullName>
    </recommendedName>
</protein>
<dbReference type="AlphaFoldDB" id="A0A8J3ICP8"/>
<evidence type="ECO:0000313" key="4">
    <source>
        <dbReference type="Proteomes" id="UP000612362"/>
    </source>
</evidence>
<evidence type="ECO:0000259" key="2">
    <source>
        <dbReference type="Pfam" id="PF08327"/>
    </source>
</evidence>